<feature type="domain" description="FAD/NAD(P)-binding" evidence="3">
    <location>
        <begin position="2"/>
        <end position="58"/>
    </location>
</feature>
<keyword evidence="1" id="KW-0285">Flavoprotein</keyword>
<dbReference type="Gene3D" id="3.50.50.60">
    <property type="entry name" value="FAD/NAD(P)-binding domain"/>
    <property type="match status" value="1"/>
</dbReference>
<dbReference type="AlphaFoldDB" id="X1AXX1"/>
<proteinExistence type="predicted"/>
<dbReference type="InterPro" id="IPR023753">
    <property type="entry name" value="FAD/NAD-binding_dom"/>
</dbReference>
<organism evidence="4">
    <name type="scientific">marine sediment metagenome</name>
    <dbReference type="NCBI Taxonomy" id="412755"/>
    <lineage>
        <taxon>unclassified sequences</taxon>
        <taxon>metagenomes</taxon>
        <taxon>ecological metagenomes</taxon>
    </lineage>
</organism>
<dbReference type="Pfam" id="PF07992">
    <property type="entry name" value="Pyr_redox_2"/>
    <property type="match status" value="1"/>
</dbReference>
<accession>X1AXX1</accession>
<dbReference type="InterPro" id="IPR050097">
    <property type="entry name" value="Ferredoxin-NADP_redctase_2"/>
</dbReference>
<gene>
    <name evidence="4" type="ORF">S01H4_06321</name>
</gene>
<dbReference type="PANTHER" id="PTHR48105">
    <property type="entry name" value="THIOREDOXIN REDUCTASE 1-RELATED-RELATED"/>
    <property type="match status" value="1"/>
</dbReference>
<dbReference type="GO" id="GO:0016491">
    <property type="term" value="F:oxidoreductase activity"/>
    <property type="evidence" value="ECO:0007669"/>
    <property type="project" value="UniProtKB-KW"/>
</dbReference>
<sequence>MSIGLKPNTDYLKSILPLGANGLIITDEKMETKVPGIFAAGDIRHNSARQAITAAGDGATAAIYAEKFISK</sequence>
<reference evidence="4" key="1">
    <citation type="journal article" date="2014" name="Front. Microbiol.">
        <title>High frequency of phylogenetically diverse reductive dehalogenase-homologous genes in deep subseafloor sedimentary metagenomes.</title>
        <authorList>
            <person name="Kawai M."/>
            <person name="Futagami T."/>
            <person name="Toyoda A."/>
            <person name="Takaki Y."/>
            <person name="Nishi S."/>
            <person name="Hori S."/>
            <person name="Arai W."/>
            <person name="Tsubouchi T."/>
            <person name="Morono Y."/>
            <person name="Uchiyama I."/>
            <person name="Ito T."/>
            <person name="Fujiyama A."/>
            <person name="Inagaki F."/>
            <person name="Takami H."/>
        </authorList>
    </citation>
    <scope>NUCLEOTIDE SEQUENCE</scope>
    <source>
        <strain evidence="4">Expedition CK06-06</strain>
    </source>
</reference>
<evidence type="ECO:0000256" key="1">
    <source>
        <dbReference type="ARBA" id="ARBA00022630"/>
    </source>
</evidence>
<evidence type="ECO:0000256" key="2">
    <source>
        <dbReference type="ARBA" id="ARBA00023002"/>
    </source>
</evidence>
<comment type="caution">
    <text evidence="4">The sequence shown here is derived from an EMBL/GenBank/DDBJ whole genome shotgun (WGS) entry which is preliminary data.</text>
</comment>
<evidence type="ECO:0000259" key="3">
    <source>
        <dbReference type="Pfam" id="PF07992"/>
    </source>
</evidence>
<evidence type="ECO:0000313" key="4">
    <source>
        <dbReference type="EMBL" id="GAG74017.1"/>
    </source>
</evidence>
<dbReference type="EMBL" id="BART01001932">
    <property type="protein sequence ID" value="GAG74017.1"/>
    <property type="molecule type" value="Genomic_DNA"/>
</dbReference>
<protein>
    <recommendedName>
        <fullName evidence="3">FAD/NAD(P)-binding domain-containing protein</fullName>
    </recommendedName>
</protein>
<name>X1AXX1_9ZZZZ</name>
<keyword evidence="2" id="KW-0560">Oxidoreductase</keyword>
<dbReference type="InterPro" id="IPR036188">
    <property type="entry name" value="FAD/NAD-bd_sf"/>
</dbReference>
<dbReference type="SUPFAM" id="SSF51905">
    <property type="entry name" value="FAD/NAD(P)-binding domain"/>
    <property type="match status" value="1"/>
</dbReference>